<dbReference type="PANTHER" id="PTHR43431:SF1">
    <property type="entry name" value="OS08G0476300 PROTEIN"/>
    <property type="match status" value="1"/>
</dbReference>
<accession>A0A6A6K4H5</accession>
<name>A0A6A6K4H5_HEVBR</name>
<sequence length="73" mass="7923">MRSMACFATLKGIAVVVGVGPKLGRSIAACKFAHEGYTLAILSRGLGRLSRFEDKIAREEKAQVFAGEINRRV</sequence>
<gene>
    <name evidence="1" type="ORF">GH714_014002</name>
</gene>
<evidence type="ECO:0000313" key="1">
    <source>
        <dbReference type="EMBL" id="KAF2283691.1"/>
    </source>
</evidence>
<proteinExistence type="predicted"/>
<dbReference type="Proteomes" id="UP000467840">
    <property type="component" value="Chromosome 12"/>
</dbReference>
<protein>
    <submittedName>
        <fullName evidence="1">Uncharacterized protein</fullName>
    </submittedName>
</protein>
<dbReference type="PANTHER" id="PTHR43431">
    <property type="entry name" value="OXIDOREDUCTASE, SHORT CHAIN DEHYDROGENASE/REDUCTASE FAMILY (AFU_ORTHOLOGUE AFUA_5G14000)"/>
    <property type="match status" value="1"/>
</dbReference>
<comment type="caution">
    <text evidence="1">The sequence shown here is derived from an EMBL/GenBank/DDBJ whole genome shotgun (WGS) entry which is preliminary data.</text>
</comment>
<dbReference type="EMBL" id="JAAGAX010000018">
    <property type="protein sequence ID" value="KAF2283691.1"/>
    <property type="molecule type" value="Genomic_DNA"/>
</dbReference>
<reference evidence="1 2" key="1">
    <citation type="journal article" date="2020" name="Mol. Plant">
        <title>The Chromosome-Based Rubber Tree Genome Provides New Insights into Spurge Genome Evolution and Rubber Biosynthesis.</title>
        <authorList>
            <person name="Liu J."/>
            <person name="Shi C."/>
            <person name="Shi C.C."/>
            <person name="Li W."/>
            <person name="Zhang Q.J."/>
            <person name="Zhang Y."/>
            <person name="Li K."/>
            <person name="Lu H.F."/>
            <person name="Shi C."/>
            <person name="Zhu S.T."/>
            <person name="Xiao Z.Y."/>
            <person name="Nan H."/>
            <person name="Yue Y."/>
            <person name="Zhu X.G."/>
            <person name="Wu Y."/>
            <person name="Hong X.N."/>
            <person name="Fan G.Y."/>
            <person name="Tong Y."/>
            <person name="Zhang D."/>
            <person name="Mao C.L."/>
            <person name="Liu Y.L."/>
            <person name="Hao S.J."/>
            <person name="Liu W.Q."/>
            <person name="Lv M.Q."/>
            <person name="Zhang H.B."/>
            <person name="Liu Y."/>
            <person name="Hu-Tang G.R."/>
            <person name="Wang J.P."/>
            <person name="Wang J.H."/>
            <person name="Sun Y.H."/>
            <person name="Ni S.B."/>
            <person name="Chen W.B."/>
            <person name="Zhang X.C."/>
            <person name="Jiao Y.N."/>
            <person name="Eichler E.E."/>
            <person name="Li G.H."/>
            <person name="Liu X."/>
            <person name="Gao L.Z."/>
        </authorList>
    </citation>
    <scope>NUCLEOTIDE SEQUENCE [LARGE SCALE GENOMIC DNA]</scope>
    <source>
        <strain evidence="2">cv. GT1</strain>
        <tissue evidence="1">Leaf</tissue>
    </source>
</reference>
<organism evidence="1 2">
    <name type="scientific">Hevea brasiliensis</name>
    <name type="common">Para rubber tree</name>
    <name type="synonym">Siphonia brasiliensis</name>
    <dbReference type="NCBI Taxonomy" id="3981"/>
    <lineage>
        <taxon>Eukaryota</taxon>
        <taxon>Viridiplantae</taxon>
        <taxon>Streptophyta</taxon>
        <taxon>Embryophyta</taxon>
        <taxon>Tracheophyta</taxon>
        <taxon>Spermatophyta</taxon>
        <taxon>Magnoliopsida</taxon>
        <taxon>eudicotyledons</taxon>
        <taxon>Gunneridae</taxon>
        <taxon>Pentapetalae</taxon>
        <taxon>rosids</taxon>
        <taxon>fabids</taxon>
        <taxon>Malpighiales</taxon>
        <taxon>Euphorbiaceae</taxon>
        <taxon>Crotonoideae</taxon>
        <taxon>Micrandreae</taxon>
        <taxon>Hevea</taxon>
    </lineage>
</organism>
<evidence type="ECO:0000313" key="2">
    <source>
        <dbReference type="Proteomes" id="UP000467840"/>
    </source>
</evidence>
<keyword evidence="2" id="KW-1185">Reference proteome</keyword>
<dbReference type="AlphaFoldDB" id="A0A6A6K4H5"/>